<comment type="catalytic activity">
    <reaction evidence="15 17">
        <text>DNA(n) + a 2'-deoxyribonucleoside 5'-triphosphate = DNA(n+1) + diphosphate</text>
        <dbReference type="Rhea" id="RHEA:22508"/>
        <dbReference type="Rhea" id="RHEA-COMP:17339"/>
        <dbReference type="Rhea" id="RHEA-COMP:17340"/>
        <dbReference type="ChEBI" id="CHEBI:33019"/>
        <dbReference type="ChEBI" id="CHEBI:61560"/>
        <dbReference type="ChEBI" id="CHEBI:173112"/>
        <dbReference type="EC" id="2.7.7.7"/>
    </reaction>
</comment>
<evidence type="ECO:0000256" key="15">
    <source>
        <dbReference type="ARBA" id="ARBA00049244"/>
    </source>
</evidence>
<dbReference type="InterPro" id="IPR020045">
    <property type="entry name" value="DNA_polI_H3TH"/>
</dbReference>
<keyword evidence="22" id="KW-1185">Reference proteome</keyword>
<dbReference type="CDD" id="cd09859">
    <property type="entry name" value="PIN_53EXO"/>
    <property type="match status" value="1"/>
</dbReference>
<dbReference type="InterPro" id="IPR012337">
    <property type="entry name" value="RNaseH-like_sf"/>
</dbReference>
<dbReference type="GO" id="GO:0006261">
    <property type="term" value="P:DNA-templated DNA replication"/>
    <property type="evidence" value="ECO:0007669"/>
    <property type="project" value="UniProtKB-UniRule"/>
</dbReference>
<evidence type="ECO:0000256" key="12">
    <source>
        <dbReference type="ARBA" id="ARBA00022932"/>
    </source>
</evidence>
<dbReference type="GO" id="GO:0008409">
    <property type="term" value="F:5'-3' exonuclease activity"/>
    <property type="evidence" value="ECO:0007669"/>
    <property type="project" value="UniProtKB-UniRule"/>
</dbReference>
<evidence type="ECO:0000256" key="5">
    <source>
        <dbReference type="ARBA" id="ARBA00022679"/>
    </source>
</evidence>
<dbReference type="PANTHER" id="PTHR10133">
    <property type="entry name" value="DNA POLYMERASE I"/>
    <property type="match status" value="1"/>
</dbReference>
<proteinExistence type="inferred from homology"/>
<dbReference type="InterPro" id="IPR002421">
    <property type="entry name" value="5-3_exonuclease"/>
</dbReference>
<dbReference type="SUPFAM" id="SSF88723">
    <property type="entry name" value="PIN domain-like"/>
    <property type="match status" value="1"/>
</dbReference>
<dbReference type="CDD" id="cd09898">
    <property type="entry name" value="H3TH_53EXO"/>
    <property type="match status" value="1"/>
</dbReference>
<evidence type="ECO:0000256" key="6">
    <source>
        <dbReference type="ARBA" id="ARBA00022695"/>
    </source>
</evidence>
<dbReference type="InterPro" id="IPR001098">
    <property type="entry name" value="DNA-dir_DNA_pol_A_palm_dom"/>
</dbReference>
<dbReference type="InterPro" id="IPR002298">
    <property type="entry name" value="DNA_polymerase_A"/>
</dbReference>
<feature type="domain" description="DNA-directed DNA polymerase family A palm" evidence="20">
    <location>
        <begin position="707"/>
        <end position="913"/>
    </location>
</feature>
<dbReference type="SMART" id="SM00475">
    <property type="entry name" value="53EXOc"/>
    <property type="match status" value="1"/>
</dbReference>
<dbReference type="SMART" id="SM00482">
    <property type="entry name" value="POLAc"/>
    <property type="match status" value="1"/>
</dbReference>
<evidence type="ECO:0000256" key="7">
    <source>
        <dbReference type="ARBA" id="ARBA00022705"/>
    </source>
</evidence>
<dbReference type="NCBIfam" id="TIGR00593">
    <property type="entry name" value="pola"/>
    <property type="match status" value="1"/>
</dbReference>
<dbReference type="EMBL" id="RJKX01000015">
    <property type="protein sequence ID" value="ROP84588.1"/>
    <property type="molecule type" value="Genomic_DNA"/>
</dbReference>
<evidence type="ECO:0000259" key="19">
    <source>
        <dbReference type="SMART" id="SM00475"/>
    </source>
</evidence>
<comment type="function">
    <text evidence="17">In addition to polymerase activity, this DNA polymerase exhibits 3'-5' and 5'-3' exonuclease activity.</text>
</comment>
<keyword evidence="5 17" id="KW-0808">Transferase</keyword>
<evidence type="ECO:0000256" key="16">
    <source>
        <dbReference type="NCBIfam" id="TIGR00593"/>
    </source>
</evidence>
<dbReference type="GO" id="GO:0003887">
    <property type="term" value="F:DNA-directed DNA polymerase activity"/>
    <property type="evidence" value="ECO:0007669"/>
    <property type="project" value="UniProtKB-UniRule"/>
</dbReference>
<keyword evidence="12 17" id="KW-0239">DNA-directed DNA polymerase</keyword>
<dbReference type="SMART" id="SM00474">
    <property type="entry name" value="35EXOc"/>
    <property type="match status" value="1"/>
</dbReference>
<dbReference type="InterPro" id="IPR043502">
    <property type="entry name" value="DNA/RNA_pol_sf"/>
</dbReference>
<dbReference type="FunFam" id="3.40.50.1010:FF:000001">
    <property type="entry name" value="DNA polymerase I"/>
    <property type="match status" value="1"/>
</dbReference>
<dbReference type="PROSITE" id="PS00447">
    <property type="entry name" value="DNA_POLYMERASE_A"/>
    <property type="match status" value="1"/>
</dbReference>
<evidence type="ECO:0000256" key="8">
    <source>
        <dbReference type="ARBA" id="ARBA00022722"/>
    </source>
</evidence>
<dbReference type="CDD" id="cd08637">
    <property type="entry name" value="DNA_pol_A_pol_I_C"/>
    <property type="match status" value="1"/>
</dbReference>
<comment type="subunit">
    <text evidence="2">Single-chain monomer with multiple functions.</text>
</comment>
<protein>
    <recommendedName>
        <fullName evidence="4 16">DNA polymerase I</fullName>
        <ecNumber evidence="3 16">2.7.7.7</ecNumber>
    </recommendedName>
</protein>
<dbReference type="Gene3D" id="3.40.50.1010">
    <property type="entry name" value="5'-nuclease"/>
    <property type="match status" value="1"/>
</dbReference>
<evidence type="ECO:0000256" key="9">
    <source>
        <dbReference type="ARBA" id="ARBA00022763"/>
    </source>
</evidence>
<evidence type="ECO:0000256" key="10">
    <source>
        <dbReference type="ARBA" id="ARBA00022801"/>
    </source>
</evidence>
<dbReference type="FunFam" id="1.10.150.20:FF:000002">
    <property type="entry name" value="DNA polymerase I"/>
    <property type="match status" value="1"/>
</dbReference>
<dbReference type="InterPro" id="IPR002562">
    <property type="entry name" value="3'-5'_exonuclease_dom"/>
</dbReference>
<dbReference type="Gene3D" id="1.10.150.20">
    <property type="entry name" value="5' to 3' exonuclease, C-terminal subdomain"/>
    <property type="match status" value="2"/>
</dbReference>
<dbReference type="InterPro" id="IPR019760">
    <property type="entry name" value="DNA-dir_DNA_pol_A_CS"/>
</dbReference>
<dbReference type="InterPro" id="IPR036279">
    <property type="entry name" value="5-3_exonuclease_C_sf"/>
</dbReference>
<accession>A0A3N1L1W3</accession>
<dbReference type="FunFam" id="1.20.1060.10:FF:000001">
    <property type="entry name" value="DNA polymerase I"/>
    <property type="match status" value="1"/>
</dbReference>
<keyword evidence="7 17" id="KW-0235">DNA replication</keyword>
<dbReference type="AlphaFoldDB" id="A0A3N1L1W3"/>
<evidence type="ECO:0000259" key="18">
    <source>
        <dbReference type="SMART" id="SM00474"/>
    </source>
</evidence>
<evidence type="ECO:0000256" key="2">
    <source>
        <dbReference type="ARBA" id="ARBA00011541"/>
    </source>
</evidence>
<dbReference type="InterPro" id="IPR008918">
    <property type="entry name" value="HhH2"/>
</dbReference>
<dbReference type="PRINTS" id="PR00868">
    <property type="entry name" value="DNAPOLI"/>
</dbReference>
<feature type="domain" description="5'-3' exonuclease" evidence="19">
    <location>
        <begin position="24"/>
        <end position="280"/>
    </location>
</feature>
<dbReference type="Gene3D" id="3.30.420.10">
    <property type="entry name" value="Ribonuclease H-like superfamily/Ribonuclease H"/>
    <property type="match status" value="1"/>
</dbReference>
<dbReference type="Pfam" id="PF01612">
    <property type="entry name" value="DNA_pol_A_exo1"/>
    <property type="match status" value="1"/>
</dbReference>
<comment type="caution">
    <text evidence="21">The sequence shown here is derived from an EMBL/GenBank/DDBJ whole genome shotgun (WGS) entry which is preliminary data.</text>
</comment>
<evidence type="ECO:0000313" key="21">
    <source>
        <dbReference type="EMBL" id="ROP84588.1"/>
    </source>
</evidence>
<evidence type="ECO:0000256" key="14">
    <source>
        <dbReference type="ARBA" id="ARBA00023204"/>
    </source>
</evidence>
<evidence type="ECO:0000256" key="3">
    <source>
        <dbReference type="ARBA" id="ARBA00012417"/>
    </source>
</evidence>
<dbReference type="Pfam" id="PF02739">
    <property type="entry name" value="5_3_exonuc_N"/>
    <property type="match status" value="1"/>
</dbReference>
<keyword evidence="9 17" id="KW-0227">DNA damage</keyword>
<dbReference type="InterPro" id="IPR018320">
    <property type="entry name" value="DNA_polymerase_1"/>
</dbReference>
<dbReference type="NCBIfam" id="NF004397">
    <property type="entry name" value="PRK05755.1"/>
    <property type="match status" value="1"/>
</dbReference>
<dbReference type="PANTHER" id="PTHR10133:SF27">
    <property type="entry name" value="DNA POLYMERASE NU"/>
    <property type="match status" value="1"/>
</dbReference>
<dbReference type="SUPFAM" id="SSF53098">
    <property type="entry name" value="Ribonuclease H-like"/>
    <property type="match status" value="1"/>
</dbReference>
<keyword evidence="10 17" id="KW-0378">Hydrolase</keyword>
<feature type="domain" description="3'-5' exonuclease" evidence="18">
    <location>
        <begin position="346"/>
        <end position="538"/>
    </location>
</feature>
<evidence type="ECO:0000256" key="13">
    <source>
        <dbReference type="ARBA" id="ARBA00023125"/>
    </source>
</evidence>
<evidence type="ECO:0000256" key="4">
    <source>
        <dbReference type="ARBA" id="ARBA00020311"/>
    </source>
</evidence>
<keyword evidence="11 17" id="KW-0269">Exonuclease</keyword>
<dbReference type="FunFam" id="3.30.420.10:FF:000026">
    <property type="entry name" value="DNA polymerase I"/>
    <property type="match status" value="1"/>
</dbReference>
<dbReference type="Proteomes" id="UP000278222">
    <property type="component" value="Unassembled WGS sequence"/>
</dbReference>
<keyword evidence="13 17" id="KW-0238">DNA-binding</keyword>
<dbReference type="SUPFAM" id="SSF56672">
    <property type="entry name" value="DNA/RNA polymerases"/>
    <property type="match status" value="1"/>
</dbReference>
<dbReference type="GO" id="GO:0003677">
    <property type="term" value="F:DNA binding"/>
    <property type="evidence" value="ECO:0007669"/>
    <property type="project" value="UniProtKB-UniRule"/>
</dbReference>
<dbReference type="GO" id="GO:0008408">
    <property type="term" value="F:3'-5' exonuclease activity"/>
    <property type="evidence" value="ECO:0007669"/>
    <property type="project" value="UniProtKB-UniRule"/>
</dbReference>
<dbReference type="CDD" id="cd06139">
    <property type="entry name" value="DNA_polA_I_Ecoli_like_exo"/>
    <property type="match status" value="1"/>
</dbReference>
<evidence type="ECO:0000313" key="22">
    <source>
        <dbReference type="Proteomes" id="UP000278222"/>
    </source>
</evidence>
<dbReference type="InterPro" id="IPR029060">
    <property type="entry name" value="PIN-like_dom_sf"/>
</dbReference>
<dbReference type="Pfam" id="PF00476">
    <property type="entry name" value="DNA_pol_A"/>
    <property type="match status" value="1"/>
</dbReference>
<evidence type="ECO:0000256" key="17">
    <source>
        <dbReference type="RuleBase" id="RU004460"/>
    </source>
</evidence>
<dbReference type="Gene3D" id="1.20.1060.10">
    <property type="entry name" value="Taq DNA Polymerase, Chain T, domain 4"/>
    <property type="match status" value="1"/>
</dbReference>
<dbReference type="Pfam" id="PF01367">
    <property type="entry name" value="5_3_exonuc"/>
    <property type="match status" value="1"/>
</dbReference>
<evidence type="ECO:0000259" key="20">
    <source>
        <dbReference type="SMART" id="SM00482"/>
    </source>
</evidence>
<dbReference type="SMART" id="SM00279">
    <property type="entry name" value="HhH2"/>
    <property type="match status" value="1"/>
</dbReference>
<organism evidence="21 22">
    <name type="scientific">Stella humosa</name>
    <dbReference type="NCBI Taxonomy" id="94"/>
    <lineage>
        <taxon>Bacteria</taxon>
        <taxon>Pseudomonadati</taxon>
        <taxon>Pseudomonadota</taxon>
        <taxon>Alphaproteobacteria</taxon>
        <taxon>Rhodospirillales</taxon>
        <taxon>Stellaceae</taxon>
        <taxon>Stella</taxon>
    </lineage>
</organism>
<dbReference type="InterPro" id="IPR036397">
    <property type="entry name" value="RNaseH_sf"/>
</dbReference>
<dbReference type="Gene3D" id="3.30.70.370">
    <property type="match status" value="1"/>
</dbReference>
<keyword evidence="8" id="KW-0540">Nuclease</keyword>
<dbReference type="SUPFAM" id="SSF47807">
    <property type="entry name" value="5' to 3' exonuclease, C-terminal subdomain"/>
    <property type="match status" value="1"/>
</dbReference>
<name>A0A3N1L1W3_9PROT</name>
<keyword evidence="6 17" id="KW-0548">Nucleotidyltransferase</keyword>
<sequence length="949" mass="102571">MTELVTTIIETAAIEPGATPPLPMRHLYLVDGSGFIFRAFHALPPLTRADGTPVGAVLGFSNMLLKLLGETDADAVAVIFDASRYSFRNAIYDAYKAQRPDAPPELIPQFPLVREATEAFNLPGIESDGYEADDIIATYARAAQRRGIEVTIVSSDKDLMQLVDDGIRMLDPIKNKAIGPDEVREKFGVAPDRVVDVQALAGDSVDNVPGVPGIGVKTAAELINTYGDLDQLLARAGEIKQPKRRESLIQHADLARVSRELVRLKDDVPDLPPLEALAVRPADPNRLVEFLRTQNFRTLLSRVESRNANRAAATAALAPVAAADAQATSAEGGAAAPMPAATAANYVLIQDLDVLDAWIARATAAGAFAVDTETTSLDAVTCELVGVSLSIEPGEGAYLPLAHKVEGLDLTGGAPRQIDRDTALARLKPLLEDPAVLKIGHNLKYDAVVLGRHGIQVAPADDTMLLSYVLDGHLHGHGMDELALLHLAHKTIAFADVCGTGKNQITFDLVPLDRARDYAAEDAEVTLRLHRLLRPRLLKERQVALYETTERPLAPVIAAMERAGIKVDPVELKRLSRDFGERLAVLETEIHRLAGRPFNVGSPKQLGEVLFDEMSLAGGKKGKTGAYATGAEVLEVLAAQGHALPARVLDWRQLAKLKSTYADALVEQINPATGRVHTSYALASTSTGRLSSTDPNLQNIPVRTEEGRKIRRAFIAEDGHVLMSADYSQIELRLAAHVADIPSLKDAFRQGIDIHALTASQVFGVPVEGMDPQVRRRAKAINFGIIYGISGFGLAQQLGIPQGEAQAYIAAYFERYPGIRAYMDRTKQLAREQGYVTTIFGRRCWVPGIKDSNPARRAFAERQAINAPLQGSAADIIKRAMARIPAALTEAGLSATMLLQVHDELIFEVREAEVEATAALVRRVMEGAAHISVPLVVDTGVGRDWETAH</sequence>
<dbReference type="InterPro" id="IPR020046">
    <property type="entry name" value="5-3_exonucl_a-hlix_arch_N"/>
</dbReference>
<evidence type="ECO:0000256" key="1">
    <source>
        <dbReference type="ARBA" id="ARBA00007705"/>
    </source>
</evidence>
<comment type="similarity">
    <text evidence="1 17">Belongs to the DNA polymerase type-A family.</text>
</comment>
<dbReference type="EC" id="2.7.7.7" evidence="3 16"/>
<dbReference type="GO" id="GO:0006302">
    <property type="term" value="P:double-strand break repair"/>
    <property type="evidence" value="ECO:0007669"/>
    <property type="project" value="TreeGrafter"/>
</dbReference>
<reference evidence="21 22" key="1">
    <citation type="submission" date="2018-11" db="EMBL/GenBank/DDBJ databases">
        <title>Genomic Encyclopedia of Type Strains, Phase IV (KMG-IV): sequencing the most valuable type-strain genomes for metagenomic binning, comparative biology and taxonomic classification.</title>
        <authorList>
            <person name="Goeker M."/>
        </authorList>
    </citation>
    <scope>NUCLEOTIDE SEQUENCE [LARGE SCALE GENOMIC DNA]</scope>
    <source>
        <strain evidence="21 22">DSM 5900</strain>
    </source>
</reference>
<evidence type="ECO:0000256" key="11">
    <source>
        <dbReference type="ARBA" id="ARBA00022839"/>
    </source>
</evidence>
<gene>
    <name evidence="17" type="primary">polA</name>
    <name evidence="21" type="ORF">EDC65_3942</name>
</gene>
<keyword evidence="14 17" id="KW-0234">DNA repair</keyword>
<dbReference type="FunFam" id="1.10.150.20:FF:000003">
    <property type="entry name" value="DNA polymerase I"/>
    <property type="match status" value="1"/>
</dbReference>